<accession>A0A4Z1FSE5</accession>
<protein>
    <submittedName>
        <fullName evidence="1">Uncharacterized protein</fullName>
    </submittedName>
</protein>
<name>A0A4Z1FSE5_9HELO</name>
<dbReference type="Proteomes" id="UP000297910">
    <property type="component" value="Unassembled WGS sequence"/>
</dbReference>
<evidence type="ECO:0000313" key="1">
    <source>
        <dbReference type="EMBL" id="TGO25832.1"/>
    </source>
</evidence>
<dbReference type="AlphaFoldDB" id="A0A4Z1FSE5"/>
<sequence>MNMGAEILAEVPRDRPDGYEFDVCKFLLISGVAIWRVGLRFRLAPADAVSQVCIEWDGDNAAGAADSDTGTFVAFGQESLMLEVGRLM</sequence>
<dbReference type="EMBL" id="PQXI01000071">
    <property type="protein sequence ID" value="TGO25832.1"/>
    <property type="molecule type" value="Genomic_DNA"/>
</dbReference>
<organism evidence="1 2">
    <name type="scientific">Botrytis paeoniae</name>
    <dbReference type="NCBI Taxonomy" id="278948"/>
    <lineage>
        <taxon>Eukaryota</taxon>
        <taxon>Fungi</taxon>
        <taxon>Dikarya</taxon>
        <taxon>Ascomycota</taxon>
        <taxon>Pezizomycotina</taxon>
        <taxon>Leotiomycetes</taxon>
        <taxon>Helotiales</taxon>
        <taxon>Sclerotiniaceae</taxon>
        <taxon>Botrytis</taxon>
    </lineage>
</organism>
<reference evidence="1 2" key="1">
    <citation type="submission" date="2017-12" db="EMBL/GenBank/DDBJ databases">
        <title>Comparative genomics of Botrytis spp.</title>
        <authorList>
            <person name="Valero-Jimenez C.A."/>
            <person name="Tapia P."/>
            <person name="Veloso J."/>
            <person name="Silva-Moreno E."/>
            <person name="Staats M."/>
            <person name="Valdes J.H."/>
            <person name="Van Kan J.A.L."/>
        </authorList>
    </citation>
    <scope>NUCLEOTIDE SEQUENCE [LARGE SCALE GENOMIC DNA]</scope>
    <source>
        <strain evidence="1 2">Bp0003</strain>
    </source>
</reference>
<comment type="caution">
    <text evidence="1">The sequence shown here is derived from an EMBL/GenBank/DDBJ whole genome shotgun (WGS) entry which is preliminary data.</text>
</comment>
<evidence type="ECO:0000313" key="2">
    <source>
        <dbReference type="Proteomes" id="UP000297910"/>
    </source>
</evidence>
<gene>
    <name evidence="1" type="ORF">BPAE_0071g00030</name>
</gene>
<proteinExistence type="predicted"/>
<keyword evidence="2" id="KW-1185">Reference proteome</keyword>